<dbReference type="EMBL" id="LR797289">
    <property type="protein sequence ID" value="CAB4199806.1"/>
    <property type="molecule type" value="Genomic_DNA"/>
</dbReference>
<proteinExistence type="predicted"/>
<evidence type="ECO:0000313" key="3">
    <source>
        <dbReference type="EMBL" id="CAB5238554.1"/>
    </source>
</evidence>
<accession>A0A6J5RZF7</accession>
<sequence>MIETAEELRAEIAYRRDERIGIMTLGALPSKSVVEFAENEAREWAQKHYPELFARLGELSVMN</sequence>
<gene>
    <name evidence="2" type="ORF">UFOVP1354_9</name>
    <name evidence="3" type="ORF">UFOVP1547_46</name>
    <name evidence="1" type="ORF">UFOVP930_57</name>
</gene>
<organism evidence="2">
    <name type="scientific">uncultured Caudovirales phage</name>
    <dbReference type="NCBI Taxonomy" id="2100421"/>
    <lineage>
        <taxon>Viruses</taxon>
        <taxon>Duplodnaviria</taxon>
        <taxon>Heunggongvirae</taxon>
        <taxon>Uroviricota</taxon>
        <taxon>Caudoviricetes</taxon>
        <taxon>Peduoviridae</taxon>
        <taxon>Maltschvirus</taxon>
        <taxon>Maltschvirus maltsch</taxon>
    </lineage>
</organism>
<name>A0A6J5RZF7_9CAUD</name>
<dbReference type="EMBL" id="LR796873">
    <property type="protein sequence ID" value="CAB4172188.1"/>
    <property type="molecule type" value="Genomic_DNA"/>
</dbReference>
<evidence type="ECO:0000313" key="2">
    <source>
        <dbReference type="EMBL" id="CAB4199806.1"/>
    </source>
</evidence>
<evidence type="ECO:0000313" key="1">
    <source>
        <dbReference type="EMBL" id="CAB4172188.1"/>
    </source>
</evidence>
<dbReference type="EMBL" id="LR798461">
    <property type="protein sequence ID" value="CAB5238554.1"/>
    <property type="molecule type" value="Genomic_DNA"/>
</dbReference>
<reference evidence="2" key="1">
    <citation type="submission" date="2020-05" db="EMBL/GenBank/DDBJ databases">
        <authorList>
            <person name="Chiriac C."/>
            <person name="Salcher M."/>
            <person name="Ghai R."/>
            <person name="Kavagutti S V."/>
        </authorList>
    </citation>
    <scope>NUCLEOTIDE SEQUENCE</scope>
</reference>
<protein>
    <submittedName>
        <fullName evidence="2">Uncharacterized protein</fullName>
    </submittedName>
</protein>